<dbReference type="InterPro" id="IPR036865">
    <property type="entry name" value="CRAL-TRIO_dom_sf"/>
</dbReference>
<dbReference type="PROSITE" id="PS50866">
    <property type="entry name" value="GOLD"/>
    <property type="match status" value="1"/>
</dbReference>
<dbReference type="FunCoup" id="A0A7M7JM06">
    <property type="interactions" value="196"/>
</dbReference>
<dbReference type="OMA" id="FQYYPQY"/>
<evidence type="ECO:0000313" key="3">
    <source>
        <dbReference type="EnsemblMetazoa" id="XP_022653754"/>
    </source>
</evidence>
<dbReference type="InParanoid" id="A0A7M7JM06"/>
<dbReference type="RefSeq" id="XP_022653754.1">
    <property type="nucleotide sequence ID" value="XM_022798019.1"/>
</dbReference>
<evidence type="ECO:0000313" key="4">
    <source>
        <dbReference type="Proteomes" id="UP000594260"/>
    </source>
</evidence>
<evidence type="ECO:0008006" key="5">
    <source>
        <dbReference type="Google" id="ProtNLM"/>
    </source>
</evidence>
<dbReference type="SMART" id="SM00516">
    <property type="entry name" value="SEC14"/>
    <property type="match status" value="1"/>
</dbReference>
<dbReference type="GeneID" id="111247290"/>
<dbReference type="InterPro" id="IPR036273">
    <property type="entry name" value="CRAL/TRIO_N_dom_sf"/>
</dbReference>
<dbReference type="PANTHER" id="PTHR23324:SF83">
    <property type="entry name" value="SEC14-LIKE PROTEIN 2"/>
    <property type="match status" value="1"/>
</dbReference>
<dbReference type="EnsemblMetazoa" id="XM_022798019">
    <property type="protein sequence ID" value="XP_022653754"/>
    <property type="gene ID" value="LOC111247290"/>
</dbReference>
<accession>A0A7M7JM06</accession>
<dbReference type="KEGG" id="vde:111247290"/>
<dbReference type="SUPFAM" id="SSF101576">
    <property type="entry name" value="Supernatant protein factor (SPF), C-terminal domain"/>
    <property type="match status" value="1"/>
</dbReference>
<dbReference type="GO" id="GO:0005737">
    <property type="term" value="C:cytoplasm"/>
    <property type="evidence" value="ECO:0007669"/>
    <property type="project" value="TreeGrafter"/>
</dbReference>
<name>A0A7M7JM06_VARDE</name>
<reference evidence="3" key="1">
    <citation type="submission" date="2021-01" db="UniProtKB">
        <authorList>
            <consortium name="EnsemblMetazoa"/>
        </authorList>
    </citation>
    <scope>IDENTIFICATION</scope>
</reference>
<dbReference type="OrthoDB" id="6475932at2759"/>
<dbReference type="InterPro" id="IPR009038">
    <property type="entry name" value="GOLD_dom"/>
</dbReference>
<organism evidence="3 4">
    <name type="scientific">Varroa destructor</name>
    <name type="common">Honeybee mite</name>
    <dbReference type="NCBI Taxonomy" id="109461"/>
    <lineage>
        <taxon>Eukaryota</taxon>
        <taxon>Metazoa</taxon>
        <taxon>Ecdysozoa</taxon>
        <taxon>Arthropoda</taxon>
        <taxon>Chelicerata</taxon>
        <taxon>Arachnida</taxon>
        <taxon>Acari</taxon>
        <taxon>Parasitiformes</taxon>
        <taxon>Mesostigmata</taxon>
        <taxon>Gamasina</taxon>
        <taxon>Dermanyssoidea</taxon>
        <taxon>Varroidae</taxon>
        <taxon>Varroa</taxon>
    </lineage>
</organism>
<feature type="domain" description="GOLD" evidence="2">
    <location>
        <begin position="267"/>
        <end position="379"/>
    </location>
</feature>
<dbReference type="PROSITE" id="PS50191">
    <property type="entry name" value="CRAL_TRIO"/>
    <property type="match status" value="1"/>
</dbReference>
<dbReference type="Gene3D" id="3.40.525.10">
    <property type="entry name" value="CRAL-TRIO lipid binding domain"/>
    <property type="match status" value="1"/>
</dbReference>
<evidence type="ECO:0000259" key="1">
    <source>
        <dbReference type="PROSITE" id="PS50191"/>
    </source>
</evidence>
<dbReference type="CDD" id="cd00170">
    <property type="entry name" value="SEC14"/>
    <property type="match status" value="1"/>
</dbReference>
<dbReference type="InterPro" id="IPR051064">
    <property type="entry name" value="SEC14/CRAL-TRIO_domain"/>
</dbReference>
<sequence>MSGVVGDLSPEQEKSLAEFRDRCADVWQDSFDDYFALRWLRARNFLVDKAEYMLRRHLIYRDKIDMDNITKWYKPPEVLEKYTPGGITGHDHEGCPVWVFCAGDFDMRGMLECLTPRELTNHIIYLLELCNEDMHQQSVKLNRKVERRVFVVDFSTFSMKQIVSKVVRRFIGRAVFIYESNYPETLKKAYIVNAPSFFPLCWKILRPLLSDCTASKVEIFGKDGWKEEIFKTMDKDQVPAYFGGTLVGPTGCPKCSEWLSQGGLIPEKFYRQNSTLNAENSQTIRLAKRSSHKIELRVQQDGSIINWTFKTNGHDLGYALCRRRNDGSVEECIPSTRVDCHVLPEEGFFTCTAQGLYIFKFDNTYSWFTDKLVTFDVNVALPTDDFQNICDTKNIDEPQLENNTTQMTHG</sequence>
<dbReference type="InterPro" id="IPR001251">
    <property type="entry name" value="CRAL-TRIO_dom"/>
</dbReference>
<evidence type="ECO:0000259" key="2">
    <source>
        <dbReference type="PROSITE" id="PS50866"/>
    </source>
</evidence>
<feature type="domain" description="CRAL-TRIO" evidence="1">
    <location>
        <begin position="75"/>
        <end position="250"/>
    </location>
</feature>
<proteinExistence type="predicted"/>
<dbReference type="SMART" id="SM01100">
    <property type="entry name" value="CRAL_TRIO_N"/>
    <property type="match status" value="1"/>
</dbReference>
<dbReference type="InterPro" id="IPR011074">
    <property type="entry name" value="CRAL/TRIO_N_dom"/>
</dbReference>
<dbReference type="SUPFAM" id="SSF52087">
    <property type="entry name" value="CRAL/TRIO domain"/>
    <property type="match status" value="1"/>
</dbReference>
<dbReference type="AlphaFoldDB" id="A0A7M7JM06"/>
<dbReference type="PANTHER" id="PTHR23324">
    <property type="entry name" value="SEC14 RELATED PROTEIN"/>
    <property type="match status" value="1"/>
</dbReference>
<dbReference type="SUPFAM" id="SSF46938">
    <property type="entry name" value="CRAL/TRIO N-terminal domain"/>
    <property type="match status" value="1"/>
</dbReference>
<protein>
    <recommendedName>
        <fullName evidence="5">SEC14-like protein 2</fullName>
    </recommendedName>
</protein>
<dbReference type="Pfam" id="PF00650">
    <property type="entry name" value="CRAL_TRIO"/>
    <property type="match status" value="1"/>
</dbReference>
<dbReference type="InterPro" id="IPR036598">
    <property type="entry name" value="GOLD_dom_sf"/>
</dbReference>
<keyword evidence="4" id="KW-1185">Reference proteome</keyword>
<dbReference type="Proteomes" id="UP000594260">
    <property type="component" value="Unplaced"/>
</dbReference>
<dbReference type="Gene3D" id="2.60.120.680">
    <property type="entry name" value="GOLD domain"/>
    <property type="match status" value="1"/>
</dbReference>